<comment type="caution">
    <text evidence="1">The sequence shown here is derived from an EMBL/GenBank/DDBJ whole genome shotgun (WGS) entry which is preliminary data.</text>
</comment>
<name>A0A7Y9FK87_9SPHN</name>
<organism evidence="1 2">
    <name type="scientific">Sphingomonas melonis</name>
    <dbReference type="NCBI Taxonomy" id="152682"/>
    <lineage>
        <taxon>Bacteria</taxon>
        <taxon>Pseudomonadati</taxon>
        <taxon>Pseudomonadota</taxon>
        <taxon>Alphaproteobacteria</taxon>
        <taxon>Sphingomonadales</taxon>
        <taxon>Sphingomonadaceae</taxon>
        <taxon>Sphingomonas</taxon>
    </lineage>
</organism>
<dbReference type="AlphaFoldDB" id="A0A7Y9FK87"/>
<dbReference type="Proteomes" id="UP000517753">
    <property type="component" value="Unassembled WGS sequence"/>
</dbReference>
<keyword evidence="2" id="KW-1185">Reference proteome</keyword>
<protein>
    <submittedName>
        <fullName evidence="1">Uncharacterized protein</fullName>
    </submittedName>
</protein>
<accession>A0A7Y9FK87</accession>
<gene>
    <name evidence="1" type="ORF">HD841_000569</name>
</gene>
<dbReference type="RefSeq" id="WP_179507355.1">
    <property type="nucleotide sequence ID" value="NZ_JACCBY010000001.1"/>
</dbReference>
<reference evidence="1 2" key="1">
    <citation type="submission" date="2020-08" db="EMBL/GenBank/DDBJ databases">
        <title>The Agave Microbiome: Exploring the role of microbial communities in plant adaptations to desert environments.</title>
        <authorList>
            <person name="Partida-Martinez L.P."/>
        </authorList>
    </citation>
    <scope>NUCLEOTIDE SEQUENCE [LARGE SCALE GENOMIC DNA]</scope>
    <source>
        <strain evidence="1 2">AS2.3</strain>
    </source>
</reference>
<evidence type="ECO:0000313" key="2">
    <source>
        <dbReference type="Proteomes" id="UP000517753"/>
    </source>
</evidence>
<evidence type="ECO:0000313" key="1">
    <source>
        <dbReference type="EMBL" id="NYD88800.1"/>
    </source>
</evidence>
<sequence>MSIISDDIARRNQSLADIAAGLNGPDGDYWRNRATIRRDALLEDQPTFGLMPHEEQELARLNRLLENPA</sequence>
<proteinExistence type="predicted"/>
<dbReference type="EMBL" id="JACCBY010000001">
    <property type="protein sequence ID" value="NYD88800.1"/>
    <property type="molecule type" value="Genomic_DNA"/>
</dbReference>